<evidence type="ECO:0000256" key="5">
    <source>
        <dbReference type="ARBA" id="ARBA00023172"/>
    </source>
</evidence>
<dbReference type="KEGG" id="mpt:Mpe_B0241"/>
<dbReference type="AlphaFoldDB" id="A2SN77"/>
<evidence type="ECO:0000256" key="1">
    <source>
        <dbReference type="ARBA" id="ARBA00004453"/>
    </source>
</evidence>
<name>A2SN77_METPP</name>
<comment type="similarity">
    <text evidence="2">Belongs to the RdgC family.</text>
</comment>
<dbReference type="EMBL" id="CP000556">
    <property type="protein sequence ID" value="ABM97016.1"/>
    <property type="molecule type" value="Genomic_DNA"/>
</dbReference>
<dbReference type="Pfam" id="PF04381">
    <property type="entry name" value="RdgC"/>
    <property type="match status" value="1"/>
</dbReference>
<reference evidence="7 8" key="1">
    <citation type="journal article" date="2007" name="J. Bacteriol.">
        <title>Whole-genome analysis of the methyl tert-butyl ether-degrading beta-proteobacterium Methylibium petroleiphilum PM1.</title>
        <authorList>
            <person name="Kane S.R."/>
            <person name="Chakicherla A.Y."/>
            <person name="Chain P.S.G."/>
            <person name="Schmidt R."/>
            <person name="Shin M.W."/>
            <person name="Legler T.C."/>
            <person name="Scow K.M."/>
            <person name="Larimer F.W."/>
            <person name="Lucas S.M."/>
            <person name="Richardson P.M."/>
            <person name="Hristova K.R."/>
        </authorList>
    </citation>
    <scope>NUCLEOTIDE SEQUENCE [LARGE SCALE GENOMIC DNA]</scope>
    <source>
        <strain evidence="8">ATCC BAA-1232 / LMG 22953 / PM1</strain>
        <plasmid evidence="7 8">RPME01</plasmid>
    </source>
</reference>
<dbReference type="InterPro" id="IPR007476">
    <property type="entry name" value="RdgC"/>
</dbReference>
<comment type="subcellular location">
    <subcellularLocation>
        <location evidence="1">Cytoplasm</location>
        <location evidence="1">Nucleoid</location>
    </subcellularLocation>
</comment>
<dbReference type="GO" id="GO:0000018">
    <property type="term" value="P:regulation of DNA recombination"/>
    <property type="evidence" value="ECO:0007669"/>
    <property type="project" value="TreeGrafter"/>
</dbReference>
<keyword evidence="7" id="KW-0614">Plasmid</keyword>
<proteinExistence type="inferred from homology"/>
<accession>A2SN77</accession>
<feature type="region of interest" description="Disordered" evidence="6">
    <location>
        <begin position="307"/>
        <end position="332"/>
    </location>
</feature>
<keyword evidence="4" id="KW-0963">Cytoplasm</keyword>
<dbReference type="GO" id="GO:0043590">
    <property type="term" value="C:bacterial nucleoid"/>
    <property type="evidence" value="ECO:0007669"/>
    <property type="project" value="TreeGrafter"/>
</dbReference>
<dbReference type="GO" id="GO:0003690">
    <property type="term" value="F:double-stranded DNA binding"/>
    <property type="evidence" value="ECO:0007669"/>
    <property type="project" value="TreeGrafter"/>
</dbReference>
<geneLocation type="plasmid" evidence="7 8">
    <name>RPME01</name>
</geneLocation>
<dbReference type="PANTHER" id="PTHR38103">
    <property type="entry name" value="RECOMBINATION-ASSOCIATED PROTEIN RDGC"/>
    <property type="match status" value="1"/>
</dbReference>
<dbReference type="GO" id="GO:0006310">
    <property type="term" value="P:DNA recombination"/>
    <property type="evidence" value="ECO:0007669"/>
    <property type="project" value="UniProtKB-KW"/>
</dbReference>
<dbReference type="NCBIfam" id="NF001463">
    <property type="entry name" value="PRK00321.1-4"/>
    <property type="match status" value="1"/>
</dbReference>
<dbReference type="NCBIfam" id="NF001464">
    <property type="entry name" value="PRK00321.1-5"/>
    <property type="match status" value="1"/>
</dbReference>
<evidence type="ECO:0000256" key="4">
    <source>
        <dbReference type="ARBA" id="ARBA00022490"/>
    </source>
</evidence>
<sequence>MRRSKLTPTTPPMFKNLSVYRIQGDWHPAIAEAEASLQKFRFAECGATQAISAGWVEPRGEKHGPLVEAVGDQWMLTLCIQTKLLPAGVIKQHVDARIEQIKQREARRPGKKEVREIKEAVILELLPKAFSKKEHISVWIDRKNKLVAIDTASQSKCDTATSALVKTLDGLAIGLIQTQMSPGTCMSQWLMDGEAPDGFGVERECELKSSDESRSAVKYSRHVLDIDEVKQHLTHGKTPTQLAMTWTDRVSFTLTDAMALKKVTFLETPLMKKKAGGDDPFDANAAIVTGELSQLIPQLIEALGGELEFTGESGEGAREAKSEEREQETAEA</sequence>
<keyword evidence="8" id="KW-1185">Reference proteome</keyword>
<organism evidence="7 8">
    <name type="scientific">Methylibium petroleiphilum (strain ATCC BAA-1232 / LMG 22953 / PM1)</name>
    <dbReference type="NCBI Taxonomy" id="420662"/>
    <lineage>
        <taxon>Bacteria</taxon>
        <taxon>Pseudomonadati</taxon>
        <taxon>Pseudomonadota</taxon>
        <taxon>Betaproteobacteria</taxon>
        <taxon>Burkholderiales</taxon>
        <taxon>Sphaerotilaceae</taxon>
        <taxon>Methylibium</taxon>
    </lineage>
</organism>
<keyword evidence="5" id="KW-0233">DNA recombination</keyword>
<evidence type="ECO:0000313" key="7">
    <source>
        <dbReference type="EMBL" id="ABM97016.1"/>
    </source>
</evidence>
<evidence type="ECO:0000256" key="3">
    <source>
        <dbReference type="ARBA" id="ARBA00022296"/>
    </source>
</evidence>
<dbReference type="eggNOG" id="COG2974">
    <property type="taxonomic scope" value="Bacteria"/>
</dbReference>
<evidence type="ECO:0000313" key="8">
    <source>
        <dbReference type="Proteomes" id="UP000000366"/>
    </source>
</evidence>
<gene>
    <name evidence="7" type="ordered locus">Mpe_B0241</name>
</gene>
<dbReference type="HOGENOM" id="CLU_052038_0_1_4"/>
<protein>
    <recommendedName>
        <fullName evidence="3">Recombination-associated protein RdgC</fullName>
    </recommendedName>
</protein>
<feature type="compositionally biased region" description="Basic and acidic residues" evidence="6">
    <location>
        <begin position="315"/>
        <end position="332"/>
    </location>
</feature>
<dbReference type="Proteomes" id="UP000000366">
    <property type="component" value="Plasmid RPME01"/>
</dbReference>
<evidence type="ECO:0000256" key="6">
    <source>
        <dbReference type="SAM" id="MobiDB-lite"/>
    </source>
</evidence>
<evidence type="ECO:0000256" key="2">
    <source>
        <dbReference type="ARBA" id="ARBA00008657"/>
    </source>
</evidence>
<dbReference type="PANTHER" id="PTHR38103:SF1">
    <property type="entry name" value="RECOMBINATION-ASSOCIATED PROTEIN RDGC"/>
    <property type="match status" value="1"/>
</dbReference>